<gene>
    <name evidence="2" type="ORF">GCM10011357_01410</name>
</gene>
<evidence type="ECO:0000313" key="2">
    <source>
        <dbReference type="EMBL" id="GGD49130.1"/>
    </source>
</evidence>
<name>A0ABQ1QW33_9ALTE</name>
<dbReference type="InterPro" id="IPR005149">
    <property type="entry name" value="Tscrpt_reg_PadR_N"/>
</dbReference>
<comment type="caution">
    <text evidence="2">The sequence shown here is derived from an EMBL/GenBank/DDBJ whole genome shotgun (WGS) entry which is preliminary data.</text>
</comment>
<dbReference type="Proteomes" id="UP000614272">
    <property type="component" value="Unassembled WGS sequence"/>
</dbReference>
<feature type="domain" description="Transcription regulator PadR N-terminal" evidence="1">
    <location>
        <begin position="19"/>
        <end position="90"/>
    </location>
</feature>
<dbReference type="InterPro" id="IPR036388">
    <property type="entry name" value="WH-like_DNA-bd_sf"/>
</dbReference>
<proteinExistence type="predicted"/>
<dbReference type="Gene3D" id="1.10.10.10">
    <property type="entry name" value="Winged helix-like DNA-binding domain superfamily/Winged helix DNA-binding domain"/>
    <property type="match status" value="1"/>
</dbReference>
<protein>
    <submittedName>
        <fullName evidence="2">PadR family transcriptional regulator</fullName>
    </submittedName>
</protein>
<dbReference type="RefSeq" id="WP_099033465.1">
    <property type="nucleotide sequence ID" value="NZ_BMGJ01000001.1"/>
</dbReference>
<sequence>MTISQLNKMRLELRRGALVLAVLSSLKKPHYGYSLRKQLQQSGIDVEEGTLYPLIRRLADQQLLDSQWRHTEGRERRYYQLSAMGKELLQQLTGEWQELTHSVNTLLSENNQ</sequence>
<accession>A0ABQ1QW33</accession>
<dbReference type="PANTHER" id="PTHR33169">
    <property type="entry name" value="PADR-FAMILY TRANSCRIPTIONAL REGULATOR"/>
    <property type="match status" value="1"/>
</dbReference>
<dbReference type="EMBL" id="BMGJ01000001">
    <property type="protein sequence ID" value="GGD49130.1"/>
    <property type="molecule type" value="Genomic_DNA"/>
</dbReference>
<reference evidence="3" key="1">
    <citation type="journal article" date="2019" name="Int. J. Syst. Evol. Microbiol.">
        <title>The Global Catalogue of Microorganisms (GCM) 10K type strain sequencing project: providing services to taxonomists for standard genome sequencing and annotation.</title>
        <authorList>
            <consortium name="The Broad Institute Genomics Platform"/>
            <consortium name="The Broad Institute Genome Sequencing Center for Infectious Disease"/>
            <person name="Wu L."/>
            <person name="Ma J."/>
        </authorList>
    </citation>
    <scope>NUCLEOTIDE SEQUENCE [LARGE SCALE GENOMIC DNA]</scope>
    <source>
        <strain evidence="3">CGMCC 1.12923</strain>
    </source>
</reference>
<dbReference type="InterPro" id="IPR036390">
    <property type="entry name" value="WH_DNA-bd_sf"/>
</dbReference>
<keyword evidence="3" id="KW-1185">Reference proteome</keyword>
<dbReference type="SUPFAM" id="SSF46785">
    <property type="entry name" value="Winged helix' DNA-binding domain"/>
    <property type="match status" value="1"/>
</dbReference>
<evidence type="ECO:0000259" key="1">
    <source>
        <dbReference type="Pfam" id="PF03551"/>
    </source>
</evidence>
<evidence type="ECO:0000313" key="3">
    <source>
        <dbReference type="Proteomes" id="UP000614272"/>
    </source>
</evidence>
<dbReference type="PANTHER" id="PTHR33169:SF14">
    <property type="entry name" value="TRANSCRIPTIONAL REGULATOR RV3488"/>
    <property type="match status" value="1"/>
</dbReference>
<dbReference type="Pfam" id="PF03551">
    <property type="entry name" value="PadR"/>
    <property type="match status" value="1"/>
</dbReference>
<dbReference type="InterPro" id="IPR052509">
    <property type="entry name" value="Metal_resp_DNA-bind_regulator"/>
</dbReference>
<organism evidence="2 3">
    <name type="scientific">Lacimicrobium alkaliphilum</name>
    <dbReference type="NCBI Taxonomy" id="1526571"/>
    <lineage>
        <taxon>Bacteria</taxon>
        <taxon>Pseudomonadati</taxon>
        <taxon>Pseudomonadota</taxon>
        <taxon>Gammaproteobacteria</taxon>
        <taxon>Alteromonadales</taxon>
        <taxon>Alteromonadaceae</taxon>
        <taxon>Lacimicrobium</taxon>
    </lineage>
</organism>